<dbReference type="PANTHER" id="PTHR30203">
    <property type="entry name" value="OUTER MEMBRANE CATION EFFLUX PROTEIN"/>
    <property type="match status" value="1"/>
</dbReference>
<evidence type="ECO:0000256" key="10">
    <source>
        <dbReference type="SAM" id="Coils"/>
    </source>
</evidence>
<evidence type="ECO:0000313" key="11">
    <source>
        <dbReference type="EMBL" id="SMF25407.1"/>
    </source>
</evidence>
<dbReference type="GO" id="GO:0015562">
    <property type="term" value="F:efflux transmembrane transporter activity"/>
    <property type="evidence" value="ECO:0007669"/>
    <property type="project" value="InterPro"/>
</dbReference>
<dbReference type="GO" id="GO:0005886">
    <property type="term" value="C:plasma membrane"/>
    <property type="evidence" value="ECO:0007669"/>
    <property type="project" value="UniProtKB-SubCell"/>
</dbReference>
<dbReference type="InterPro" id="IPR003423">
    <property type="entry name" value="OMP_efflux"/>
</dbReference>
<dbReference type="PROSITE" id="PS51257">
    <property type="entry name" value="PROKAR_LIPOPROTEIN"/>
    <property type="match status" value="1"/>
</dbReference>
<dbReference type="Pfam" id="PF02321">
    <property type="entry name" value="OEP"/>
    <property type="match status" value="2"/>
</dbReference>
<keyword evidence="6 9" id="KW-0472">Membrane</keyword>
<dbReference type="Gene3D" id="2.20.200.10">
    <property type="entry name" value="Outer membrane efflux proteins (OEP)"/>
    <property type="match status" value="1"/>
</dbReference>
<evidence type="ECO:0000256" key="1">
    <source>
        <dbReference type="ARBA" id="ARBA00004370"/>
    </source>
</evidence>
<keyword evidence="4 9" id="KW-0812">Transmembrane</keyword>
<keyword evidence="8 9" id="KW-0449">Lipoprotein</keyword>
<dbReference type="EMBL" id="FXAH01000004">
    <property type="protein sequence ID" value="SMF25407.1"/>
    <property type="molecule type" value="Genomic_DNA"/>
</dbReference>
<dbReference type="PANTHER" id="PTHR30203:SF20">
    <property type="entry name" value="MULTIDRUG RESISTANCE OUTER MEMBRANE PROTEIN MDTP-RELATED"/>
    <property type="match status" value="1"/>
</dbReference>
<dbReference type="Proteomes" id="UP000192911">
    <property type="component" value="Unassembled WGS sequence"/>
</dbReference>
<dbReference type="AlphaFoldDB" id="A0A1X7E1F9"/>
<accession>A0A1X7E1F9</accession>
<dbReference type="SUPFAM" id="SSF56954">
    <property type="entry name" value="Outer membrane efflux proteins (OEP)"/>
    <property type="match status" value="1"/>
</dbReference>
<comment type="subcellular location">
    <subcellularLocation>
        <location evidence="9">Cell membrane</location>
        <topology evidence="9">Lipid-anchor</topology>
    </subcellularLocation>
    <subcellularLocation>
        <location evidence="1">Membrane</location>
    </subcellularLocation>
</comment>
<evidence type="ECO:0000313" key="12">
    <source>
        <dbReference type="Proteomes" id="UP000192911"/>
    </source>
</evidence>
<evidence type="ECO:0000256" key="7">
    <source>
        <dbReference type="ARBA" id="ARBA00023139"/>
    </source>
</evidence>
<name>A0A1X7E1F9_TRICW</name>
<keyword evidence="7 9" id="KW-0564">Palmitate</keyword>
<evidence type="ECO:0000256" key="6">
    <source>
        <dbReference type="ARBA" id="ARBA00023136"/>
    </source>
</evidence>
<evidence type="ECO:0000256" key="5">
    <source>
        <dbReference type="ARBA" id="ARBA00022729"/>
    </source>
</evidence>
<evidence type="ECO:0000256" key="3">
    <source>
        <dbReference type="ARBA" id="ARBA00022452"/>
    </source>
</evidence>
<evidence type="ECO:0000256" key="4">
    <source>
        <dbReference type="ARBA" id="ARBA00022692"/>
    </source>
</evidence>
<keyword evidence="10" id="KW-0175">Coiled coil</keyword>
<proteinExistence type="inferred from homology"/>
<organism evidence="11 12">
    <name type="scientific">Trinickia caryophylli</name>
    <name type="common">Paraburkholderia caryophylli</name>
    <dbReference type="NCBI Taxonomy" id="28094"/>
    <lineage>
        <taxon>Bacteria</taxon>
        <taxon>Pseudomonadati</taxon>
        <taxon>Pseudomonadota</taxon>
        <taxon>Betaproteobacteria</taxon>
        <taxon>Burkholderiales</taxon>
        <taxon>Burkholderiaceae</taxon>
        <taxon>Trinickia</taxon>
    </lineage>
</organism>
<keyword evidence="3 9" id="KW-1134">Transmembrane beta strand</keyword>
<dbReference type="Gene3D" id="1.20.1600.10">
    <property type="entry name" value="Outer membrane efflux proteins (OEP)"/>
    <property type="match status" value="1"/>
</dbReference>
<feature type="chain" id="PRO_5011820240" evidence="9">
    <location>
        <begin position="26"/>
        <end position="503"/>
    </location>
</feature>
<feature type="signal peptide" evidence="9">
    <location>
        <begin position="1"/>
        <end position="25"/>
    </location>
</feature>
<comment type="similarity">
    <text evidence="2 9">Belongs to the outer membrane factor (OMF) (TC 1.B.17) family.</text>
</comment>
<dbReference type="NCBIfam" id="TIGR01845">
    <property type="entry name" value="outer_NodT"/>
    <property type="match status" value="1"/>
</dbReference>
<reference evidence="12" key="1">
    <citation type="submission" date="2017-04" db="EMBL/GenBank/DDBJ databases">
        <authorList>
            <person name="Varghese N."/>
            <person name="Submissions S."/>
        </authorList>
    </citation>
    <scope>NUCLEOTIDE SEQUENCE [LARGE SCALE GENOMIC DNA]</scope>
    <source>
        <strain evidence="12">Ballard 720</strain>
    </source>
</reference>
<evidence type="ECO:0000256" key="2">
    <source>
        <dbReference type="ARBA" id="ARBA00007613"/>
    </source>
</evidence>
<keyword evidence="5 9" id="KW-0732">Signal</keyword>
<dbReference type="InterPro" id="IPR010131">
    <property type="entry name" value="MdtP/NodT-like"/>
</dbReference>
<protein>
    <submittedName>
        <fullName evidence="11">Efflux transporter, outer membrane factor (OMF) lipoprotein, NodT family</fullName>
    </submittedName>
</protein>
<evidence type="ECO:0000256" key="9">
    <source>
        <dbReference type="RuleBase" id="RU362097"/>
    </source>
</evidence>
<sequence>MQQSNRIRRRLLAVLALPMIIAACANPGGIRPQAEMADPASYDLGNAIRAADASAGWPAADWWHAFGDPQLDALVTSATAGSPTLAAAAARVRAANALAGVSAAAEQPRIEGNLSLTRQHWPDNEYYGPGPFANANTWNNTAALRLSYHLDFWGREKNETERALDVAHQRSADARAAQLELEANVVRAYVDFSQQFALLDVATELLARQRQLAALARRRLAGGIGTQLELSQAEAPLPEYERRLESLREAIALARNRLAALAGKGPGAFDSLDRPRLGLAAPQAALPSTLPADLIGHRPDVVAARWAVAAQARGIDVAHAAFYPNVDLIASLGGFAASGPLFQFLHAANGGWTAGPALSLPIFEGGALRERLGVAAAGYDEAVARYDQTVVGAYKDIADAVVRLRSLGAQARDADRSAAAAERSFQLADRGYRRGLTDYVNVIVEETRWLGAKERVAEIRAARLAAYASLMGALGGGLAAPTDGPRAASLAPADRHASAAGAH</sequence>
<keyword evidence="12" id="KW-1185">Reference proteome</keyword>
<gene>
    <name evidence="11" type="ORF">SAMN06295900_104343</name>
</gene>
<dbReference type="STRING" id="28094.SAMN06295900_104343"/>
<evidence type="ECO:0000256" key="8">
    <source>
        <dbReference type="ARBA" id="ARBA00023288"/>
    </source>
</evidence>
<feature type="coiled-coil region" evidence="10">
    <location>
        <begin position="237"/>
        <end position="264"/>
    </location>
</feature>